<feature type="signal peptide" evidence="3">
    <location>
        <begin position="1"/>
        <end position="19"/>
    </location>
</feature>
<keyword evidence="2" id="KW-0378">Hydrolase</keyword>
<evidence type="ECO:0000259" key="4">
    <source>
        <dbReference type="Pfam" id="PF08386"/>
    </source>
</evidence>
<evidence type="ECO:0000313" key="5">
    <source>
        <dbReference type="EMBL" id="ROW00907.1"/>
    </source>
</evidence>
<accession>A0A423WC74</accession>
<comment type="similarity">
    <text evidence="1">Belongs to the peptidase S33 family.</text>
</comment>
<sequence>MRGPHLILGALPVAAAVAAFNWDAVTPTEHLQYHSCYDGYQCALLTVPRDWLDANNTKKVNIAIATIPAKVPFDDPTFGGTIIINPGGPGGSGVIAVQTYGHALQEIVEGKKHYEILGFDPRGVGRTQPRADCFGASHLFARDSYLLELRGIGGLDASVNGLRRYLAFDEAFGNLCETKDAEDDILAYVSTASVARDIVEIAERVEDHRHGTNAAPPGPVQHPLRIGREQSEKKPARVLYWGFSYGTILGNTLASLFPGRIARVVLDGVVDTHDYYGGTWKRNLLDTDKIVDYFYERCFDGASACPLWNEDDNSGEDIKKRIDKFVADADGSPISLVRSDGSFNLGVITGNNIRYTFRPGLPTAFEDLANVLAGALEGNYSLIGPETIVPPLQEACSIANDTTVGPDDAQQAILCGDADVADPDGPYRAGKRKGLAYWQNYINTLKSQSSIFGFWFSKVSSDCSGWRIRPKWRFAGPFTTPPADPSLKEGVPAAPILFTSSRLDPVTPLQNAYAMSNGHPGSAVLVHETVGHCAVLTGWSECFRNAVRAYFDDGVVPENGTACESQTCKPFSNDGECLRPDEVVAAGASLANFGTAADRRRGWSNRPLEVF</sequence>
<proteinExistence type="inferred from homology"/>
<feature type="domain" description="Peptidase S33 tripeptidyl aminopeptidase-like C-terminal" evidence="4">
    <location>
        <begin position="458"/>
        <end position="563"/>
    </location>
</feature>
<dbReference type="InParanoid" id="A0A423WC74"/>
<gene>
    <name evidence="5" type="ORF">VPNG_08271</name>
</gene>
<protein>
    <recommendedName>
        <fullName evidence="4">Peptidase S33 tripeptidyl aminopeptidase-like C-terminal domain-containing protein</fullName>
    </recommendedName>
</protein>
<dbReference type="AlphaFoldDB" id="A0A423WC74"/>
<dbReference type="PANTHER" id="PTHR43248:SF25">
    <property type="entry name" value="AB HYDROLASE-1 DOMAIN-CONTAINING PROTEIN-RELATED"/>
    <property type="match status" value="1"/>
</dbReference>
<dbReference type="Pfam" id="PF08386">
    <property type="entry name" value="Abhydrolase_4"/>
    <property type="match status" value="1"/>
</dbReference>
<reference evidence="5 6" key="1">
    <citation type="submission" date="2015-09" db="EMBL/GenBank/DDBJ databases">
        <title>Host preference determinants of Valsa canker pathogens revealed by comparative genomics.</title>
        <authorList>
            <person name="Yin Z."/>
            <person name="Huang L."/>
        </authorList>
    </citation>
    <scope>NUCLEOTIDE SEQUENCE [LARGE SCALE GENOMIC DNA]</scope>
    <source>
        <strain evidence="5 6">SXYLt</strain>
    </source>
</reference>
<dbReference type="Gene3D" id="3.40.50.1820">
    <property type="entry name" value="alpha/beta hydrolase"/>
    <property type="match status" value="1"/>
</dbReference>
<dbReference type="GO" id="GO:0016787">
    <property type="term" value="F:hydrolase activity"/>
    <property type="evidence" value="ECO:0007669"/>
    <property type="project" value="UniProtKB-KW"/>
</dbReference>
<dbReference type="EMBL" id="LKEB01000055">
    <property type="protein sequence ID" value="ROW00907.1"/>
    <property type="molecule type" value="Genomic_DNA"/>
</dbReference>
<dbReference type="PANTHER" id="PTHR43248">
    <property type="entry name" value="2-SUCCINYL-6-HYDROXY-2,4-CYCLOHEXADIENE-1-CARBOXYLATE SYNTHASE"/>
    <property type="match status" value="1"/>
</dbReference>
<dbReference type="Proteomes" id="UP000285146">
    <property type="component" value="Unassembled WGS sequence"/>
</dbReference>
<name>A0A423WC74_9PEZI</name>
<evidence type="ECO:0000256" key="3">
    <source>
        <dbReference type="SAM" id="SignalP"/>
    </source>
</evidence>
<evidence type="ECO:0000256" key="2">
    <source>
        <dbReference type="ARBA" id="ARBA00022801"/>
    </source>
</evidence>
<dbReference type="InterPro" id="IPR029058">
    <property type="entry name" value="AB_hydrolase_fold"/>
</dbReference>
<dbReference type="InterPro" id="IPR013595">
    <property type="entry name" value="Pept_S33_TAP-like_C"/>
</dbReference>
<feature type="chain" id="PRO_5019582413" description="Peptidase S33 tripeptidyl aminopeptidase-like C-terminal domain-containing protein" evidence="3">
    <location>
        <begin position="20"/>
        <end position="611"/>
    </location>
</feature>
<dbReference type="STRING" id="1230097.A0A423WC74"/>
<keyword evidence="6" id="KW-1185">Reference proteome</keyword>
<dbReference type="InterPro" id="IPR051601">
    <property type="entry name" value="Serine_prot/Carboxylest_S33"/>
</dbReference>
<dbReference type="OrthoDB" id="425534at2759"/>
<keyword evidence="3" id="KW-0732">Signal</keyword>
<comment type="caution">
    <text evidence="5">The sequence shown here is derived from an EMBL/GenBank/DDBJ whole genome shotgun (WGS) entry which is preliminary data.</text>
</comment>
<dbReference type="SUPFAM" id="SSF53474">
    <property type="entry name" value="alpha/beta-Hydrolases"/>
    <property type="match status" value="1"/>
</dbReference>
<organism evidence="5 6">
    <name type="scientific">Cytospora leucostoma</name>
    <dbReference type="NCBI Taxonomy" id="1230097"/>
    <lineage>
        <taxon>Eukaryota</taxon>
        <taxon>Fungi</taxon>
        <taxon>Dikarya</taxon>
        <taxon>Ascomycota</taxon>
        <taxon>Pezizomycotina</taxon>
        <taxon>Sordariomycetes</taxon>
        <taxon>Sordariomycetidae</taxon>
        <taxon>Diaporthales</taxon>
        <taxon>Cytosporaceae</taxon>
        <taxon>Cytospora</taxon>
    </lineage>
</organism>
<evidence type="ECO:0000256" key="1">
    <source>
        <dbReference type="ARBA" id="ARBA00010088"/>
    </source>
</evidence>
<evidence type="ECO:0000313" key="6">
    <source>
        <dbReference type="Proteomes" id="UP000285146"/>
    </source>
</evidence>